<feature type="transmembrane region" description="Helical" evidence="5">
    <location>
        <begin position="57"/>
        <end position="78"/>
    </location>
</feature>
<name>S7ZE48_PENO1</name>
<dbReference type="InterPro" id="IPR002110">
    <property type="entry name" value="Ankyrin_rpt"/>
</dbReference>
<feature type="repeat" description="ANK" evidence="3">
    <location>
        <begin position="1096"/>
        <end position="1128"/>
    </location>
</feature>
<gene>
    <name evidence="7" type="ORF">PDE_01906</name>
</gene>
<feature type="chain" id="PRO_5004547968" evidence="6">
    <location>
        <begin position="18"/>
        <end position="1198"/>
    </location>
</feature>
<keyword evidence="1" id="KW-0677">Repeat</keyword>
<evidence type="ECO:0000313" key="7">
    <source>
        <dbReference type="EMBL" id="EPS26966.1"/>
    </source>
</evidence>
<sequence>MPSILLYILIFVPCVLADDWEDFTNNLATDLAPLITLFGERLTKQFLSESISLLDNFIFALSPLGVLTAVVSVIRVCGGSSLRAFIGRAQEGPAEAEAELLPCVSESTAELFNEGGISRVFGRPKIVEIVMWNDDEAQNEEDRIKIGTLRDALQCGAWSARDSALSLEDLKAVVNTPELDVPNLSLNKGIKCRGQFWFYCVAIIGVLLQLGSMVYAGITVFVFPSTFEKDGSAVPSYAFPFYILGSVLLFIGMLFCAIIIERSSDEIYFKPNKPSKIFWLQPGKQNVGDQVFNAFLAVKEGSKGTLTKKMEYIKSVRVRKYDGRSMEIYVSVLSTLLGFIFQFIGLRGLHASVILAQLGSTFIMSILRTCLRTERMPHDENRIRDERGIISNKHQELDCLTFHLHGIESLEMLTPSTSSQLSTDLSSNSTHSGTNSVKQIVRTRTRLAELTSMSNQGLIVDWNKMPIRDAAQSLVRAIESTTNLLSGWSDAFTKSFEFNIQIECQRASNGSFPRIREMIPLAMTRCGDSQRWTINVNQLEAMIGLSVWSLYKSEEQNLHRPLSRMIGLSTSQASQKETYRLFHRWVYRQTDARLTSAKMADHSRRWFGWFTLDSEENNLAEEVFVMRTKNEIEKMVAQDIFVQYLLTALGKVPELGGDTKIIHLDGSYDSFTVHNNRVDEMVRCFEDCGLGSREDALLCITLVLKERDLLPELLADAPNVRNHVEKLVGRNDWHNAFDLVWWICQRSDGVEFETSAYELGYLCRRALLNPSKSAQEEGLENVCRMLKFDIGANFRDIQRMRRPVGWPISSAAFTWWTRLSRQVAWVAWHISINAKGMDWVQQPLREIWVQGQPGNLPIESAAHTEMTSQESSKILRNWLVLDLTAFIDEHSGEQDLLAFRCALETGNHALIYFTMVVWTELGLVYPGLVQHAFLVAARSRCEWAIQVLLKRGADIESTNSDQVSALAEAVILDDVDATRMLLEHGASSNGHDQNPKRRPLLLAAQRGATEIARLILEHGANLEAVDRVGLTALHWAVRENQVETTQFLLARGADFNQKGPDQLRPLDVAVMNDQVQMVDVLLQNSTSNINDCNWSSGRTALITAVTNSKIELVNLLLSKGADPQACDDNGLTPIDWAKSTGKDDVLSILQNLTGHKPDPAQGRVEMGSNEARRPRASRAASDIANCDDSVTHDPHQFP</sequence>
<dbReference type="EMBL" id="KB644409">
    <property type="protein sequence ID" value="EPS26966.1"/>
    <property type="molecule type" value="Genomic_DNA"/>
</dbReference>
<dbReference type="PANTHER" id="PTHR24171:SF9">
    <property type="entry name" value="ANKYRIN REPEAT DOMAIN-CONTAINING PROTEIN 39"/>
    <property type="match status" value="1"/>
</dbReference>
<feature type="transmembrane region" description="Helical" evidence="5">
    <location>
        <begin position="196"/>
        <end position="218"/>
    </location>
</feature>
<evidence type="ECO:0000256" key="5">
    <source>
        <dbReference type="SAM" id="Phobius"/>
    </source>
</evidence>
<dbReference type="OrthoDB" id="7464126at2759"/>
<evidence type="ECO:0000256" key="4">
    <source>
        <dbReference type="SAM" id="MobiDB-lite"/>
    </source>
</evidence>
<feature type="signal peptide" evidence="6">
    <location>
        <begin position="1"/>
        <end position="17"/>
    </location>
</feature>
<proteinExistence type="predicted"/>
<evidence type="ECO:0000256" key="6">
    <source>
        <dbReference type="SAM" id="SignalP"/>
    </source>
</evidence>
<evidence type="ECO:0000256" key="1">
    <source>
        <dbReference type="ARBA" id="ARBA00022737"/>
    </source>
</evidence>
<feature type="region of interest" description="Disordered" evidence="4">
    <location>
        <begin position="1152"/>
        <end position="1198"/>
    </location>
</feature>
<reference evidence="7 8" key="1">
    <citation type="journal article" date="2013" name="PLoS ONE">
        <title>Genomic and secretomic analyses reveal unique features of the lignocellulolytic enzyme system of Penicillium decumbens.</title>
        <authorList>
            <person name="Liu G."/>
            <person name="Zhang L."/>
            <person name="Wei X."/>
            <person name="Zou G."/>
            <person name="Qin Y."/>
            <person name="Ma L."/>
            <person name="Li J."/>
            <person name="Zheng H."/>
            <person name="Wang S."/>
            <person name="Wang C."/>
            <person name="Xun L."/>
            <person name="Zhao G.-P."/>
            <person name="Zhou Z."/>
            <person name="Qu Y."/>
        </authorList>
    </citation>
    <scope>NUCLEOTIDE SEQUENCE [LARGE SCALE GENOMIC DNA]</scope>
    <source>
        <strain evidence="8">114-2 / CGMCC 5302</strain>
    </source>
</reference>
<feature type="repeat" description="ANK" evidence="3">
    <location>
        <begin position="1028"/>
        <end position="1060"/>
    </location>
</feature>
<evidence type="ECO:0000256" key="3">
    <source>
        <dbReference type="PROSITE-ProRule" id="PRU00023"/>
    </source>
</evidence>
<keyword evidence="6" id="KW-0732">Signal</keyword>
<organism evidence="7 8">
    <name type="scientific">Penicillium oxalicum (strain 114-2 / CGMCC 5302)</name>
    <name type="common">Penicillium decumbens</name>
    <dbReference type="NCBI Taxonomy" id="933388"/>
    <lineage>
        <taxon>Eukaryota</taxon>
        <taxon>Fungi</taxon>
        <taxon>Dikarya</taxon>
        <taxon>Ascomycota</taxon>
        <taxon>Pezizomycotina</taxon>
        <taxon>Eurotiomycetes</taxon>
        <taxon>Eurotiomycetidae</taxon>
        <taxon>Eurotiales</taxon>
        <taxon>Aspergillaceae</taxon>
        <taxon>Penicillium</taxon>
    </lineage>
</organism>
<protein>
    <submittedName>
        <fullName evidence="7">Uncharacterized protein</fullName>
    </submittedName>
</protein>
<dbReference type="PhylomeDB" id="S7ZE48"/>
<feature type="transmembrane region" description="Helical" evidence="5">
    <location>
        <begin position="326"/>
        <end position="345"/>
    </location>
</feature>
<dbReference type="InterPro" id="IPR036770">
    <property type="entry name" value="Ankyrin_rpt-contain_sf"/>
</dbReference>
<keyword evidence="2 3" id="KW-0040">ANK repeat</keyword>
<feature type="transmembrane region" description="Helical" evidence="5">
    <location>
        <begin position="238"/>
        <end position="260"/>
    </location>
</feature>
<dbReference type="Gene3D" id="1.25.40.20">
    <property type="entry name" value="Ankyrin repeat-containing domain"/>
    <property type="match status" value="1"/>
</dbReference>
<dbReference type="PANTHER" id="PTHR24171">
    <property type="entry name" value="ANKYRIN REPEAT DOMAIN-CONTAINING PROTEIN 39-RELATED"/>
    <property type="match status" value="1"/>
</dbReference>
<dbReference type="HOGENOM" id="CLU_001887_0_0_1"/>
<dbReference type="PROSITE" id="PS50088">
    <property type="entry name" value="ANK_REPEAT"/>
    <property type="match status" value="3"/>
</dbReference>
<dbReference type="STRING" id="933388.S7ZE48"/>
<keyword evidence="5" id="KW-1133">Transmembrane helix</keyword>
<dbReference type="SUPFAM" id="SSF48403">
    <property type="entry name" value="Ankyrin repeat"/>
    <property type="match status" value="1"/>
</dbReference>
<keyword evidence="8" id="KW-1185">Reference proteome</keyword>
<dbReference type="SMART" id="SM00248">
    <property type="entry name" value="ANK"/>
    <property type="match status" value="7"/>
</dbReference>
<dbReference type="Proteomes" id="UP000019376">
    <property type="component" value="Unassembled WGS sequence"/>
</dbReference>
<accession>S7ZE48</accession>
<feature type="repeat" description="ANK" evidence="3">
    <location>
        <begin position="995"/>
        <end position="1027"/>
    </location>
</feature>
<feature type="compositionally biased region" description="Basic and acidic residues" evidence="4">
    <location>
        <begin position="1189"/>
        <end position="1198"/>
    </location>
</feature>
<keyword evidence="5" id="KW-0812">Transmembrane</keyword>
<dbReference type="AlphaFoldDB" id="S7ZE48"/>
<dbReference type="Pfam" id="PF12796">
    <property type="entry name" value="Ank_2"/>
    <property type="match status" value="2"/>
</dbReference>
<keyword evidence="5" id="KW-0472">Membrane</keyword>
<dbReference type="PROSITE" id="PS50297">
    <property type="entry name" value="ANK_REP_REGION"/>
    <property type="match status" value="3"/>
</dbReference>
<evidence type="ECO:0000256" key="2">
    <source>
        <dbReference type="ARBA" id="ARBA00023043"/>
    </source>
</evidence>
<dbReference type="eggNOG" id="KOG4177">
    <property type="taxonomic scope" value="Eukaryota"/>
</dbReference>
<evidence type="ECO:0000313" key="8">
    <source>
        <dbReference type="Proteomes" id="UP000019376"/>
    </source>
</evidence>